<evidence type="ECO:0000313" key="2">
    <source>
        <dbReference type="Proteomes" id="UP000031623"/>
    </source>
</evidence>
<dbReference type="Proteomes" id="UP000031623">
    <property type="component" value="Chromosome"/>
</dbReference>
<gene>
    <name evidence="1" type="ORF">THII_0860</name>
</gene>
<reference evidence="1 2" key="1">
    <citation type="journal article" date="2014" name="ISME J.">
        <title>Ecophysiology of Thioploca ingrica as revealed by the complete genome sequence supplemented with proteomic evidence.</title>
        <authorList>
            <person name="Kojima H."/>
            <person name="Ogura Y."/>
            <person name="Yamamoto N."/>
            <person name="Togashi T."/>
            <person name="Mori H."/>
            <person name="Watanabe T."/>
            <person name="Nemoto F."/>
            <person name="Kurokawa K."/>
            <person name="Hayashi T."/>
            <person name="Fukui M."/>
        </authorList>
    </citation>
    <scope>NUCLEOTIDE SEQUENCE [LARGE SCALE GENOMIC DNA]</scope>
</reference>
<dbReference type="EMBL" id="AP014633">
    <property type="protein sequence ID" value="BAP55157.1"/>
    <property type="molecule type" value="Genomic_DNA"/>
</dbReference>
<name>A0A090AIE4_9GAMM</name>
<organism evidence="1 2">
    <name type="scientific">Thioploca ingrica</name>
    <dbReference type="NCBI Taxonomy" id="40754"/>
    <lineage>
        <taxon>Bacteria</taxon>
        <taxon>Pseudomonadati</taxon>
        <taxon>Pseudomonadota</taxon>
        <taxon>Gammaproteobacteria</taxon>
        <taxon>Thiotrichales</taxon>
        <taxon>Thiotrichaceae</taxon>
        <taxon>Thioploca</taxon>
    </lineage>
</organism>
<dbReference type="KEGG" id="tig:THII_0860"/>
<evidence type="ECO:0008006" key="3">
    <source>
        <dbReference type="Google" id="ProtNLM"/>
    </source>
</evidence>
<sequence length="57" mass="6763">MNTNDTFTARMLEQIWQIINYQNRLEQEGRVLSIDEAAFEWIDRYAALFPQRPSTIG</sequence>
<evidence type="ECO:0000313" key="1">
    <source>
        <dbReference type="EMBL" id="BAP55157.1"/>
    </source>
</evidence>
<accession>A0A090AIE4</accession>
<keyword evidence="2" id="KW-1185">Reference proteome</keyword>
<protein>
    <recommendedName>
        <fullName evidence="3">Transposase</fullName>
    </recommendedName>
</protein>
<proteinExistence type="predicted"/>
<dbReference type="HOGENOM" id="CLU_2995245_0_0_6"/>
<dbReference type="AlphaFoldDB" id="A0A090AIE4"/>